<dbReference type="Proteomes" id="UP000007995">
    <property type="component" value="Unassembled WGS sequence"/>
</dbReference>
<reference evidence="4 5" key="1">
    <citation type="submission" date="2012-02" db="EMBL/GenBank/DDBJ databases">
        <title>The Genome Sequence of Bacteroides finegoldii CL09T03C10.</title>
        <authorList>
            <consortium name="The Broad Institute Genome Sequencing Platform"/>
            <person name="Earl A."/>
            <person name="Ward D."/>
            <person name="Feldgarden M."/>
            <person name="Gevers D."/>
            <person name="Zitomersky N.L."/>
            <person name="Coyne M.J."/>
            <person name="Comstock L.E."/>
            <person name="Young S.K."/>
            <person name="Zeng Q."/>
            <person name="Gargeya S."/>
            <person name="Fitzgerald M."/>
            <person name="Haas B."/>
            <person name="Abouelleil A."/>
            <person name="Alvarado L."/>
            <person name="Arachchi H.M."/>
            <person name="Berlin A."/>
            <person name="Chapman S.B."/>
            <person name="Gearin G."/>
            <person name="Goldberg J."/>
            <person name="Griggs A."/>
            <person name="Gujja S."/>
            <person name="Hansen M."/>
            <person name="Heiman D."/>
            <person name="Howarth C."/>
            <person name="Larimer J."/>
            <person name="Lui A."/>
            <person name="MacDonald P.J.P."/>
            <person name="McCowen C."/>
            <person name="Montmayeur A."/>
            <person name="Murphy C."/>
            <person name="Neiman D."/>
            <person name="Pearson M."/>
            <person name="Priest M."/>
            <person name="Roberts A."/>
            <person name="Saif S."/>
            <person name="Shea T."/>
            <person name="Sisk P."/>
            <person name="Stolte C."/>
            <person name="Sykes S."/>
            <person name="Wortman J."/>
            <person name="Nusbaum C."/>
            <person name="Birren B."/>
        </authorList>
    </citation>
    <scope>NUCLEOTIDE SEQUENCE [LARGE SCALE GENOMIC DNA]</scope>
    <source>
        <strain evidence="4 5">CL09T03C10</strain>
    </source>
</reference>
<dbReference type="AlphaFoldDB" id="K5CE98"/>
<dbReference type="InterPro" id="IPR002495">
    <property type="entry name" value="Glyco_trans_8"/>
</dbReference>
<dbReference type="GO" id="GO:0046872">
    <property type="term" value="F:metal ion binding"/>
    <property type="evidence" value="ECO:0007669"/>
    <property type="project" value="UniProtKB-KW"/>
</dbReference>
<evidence type="ECO:0000256" key="2">
    <source>
        <dbReference type="ARBA" id="ARBA00022679"/>
    </source>
</evidence>
<dbReference type="GO" id="GO:0016757">
    <property type="term" value="F:glycosyltransferase activity"/>
    <property type="evidence" value="ECO:0007669"/>
    <property type="project" value="UniProtKB-KW"/>
</dbReference>
<proteinExistence type="predicted"/>
<dbReference type="InterPro" id="IPR029044">
    <property type="entry name" value="Nucleotide-diphossugar_trans"/>
</dbReference>
<name>K5CE98_9BACE</name>
<evidence type="ECO:0000313" key="5">
    <source>
        <dbReference type="Proteomes" id="UP000007995"/>
    </source>
</evidence>
<gene>
    <name evidence="4" type="ORF">HMPREF1057_00534</name>
</gene>
<keyword evidence="1" id="KW-0328">Glycosyltransferase</keyword>
<evidence type="ECO:0008006" key="6">
    <source>
        <dbReference type="Google" id="ProtNLM"/>
    </source>
</evidence>
<keyword evidence="3" id="KW-0479">Metal-binding</keyword>
<dbReference type="HOGENOM" id="CLU_050833_0_2_10"/>
<dbReference type="Pfam" id="PF01501">
    <property type="entry name" value="Glyco_transf_8"/>
    <property type="match status" value="1"/>
</dbReference>
<evidence type="ECO:0000256" key="3">
    <source>
        <dbReference type="ARBA" id="ARBA00022723"/>
    </source>
</evidence>
<evidence type="ECO:0000256" key="1">
    <source>
        <dbReference type="ARBA" id="ARBA00022676"/>
    </source>
</evidence>
<dbReference type="PANTHER" id="PTHR13778:SF47">
    <property type="entry name" value="LIPOPOLYSACCHARIDE 1,3-GALACTOSYLTRANSFERASE"/>
    <property type="match status" value="1"/>
</dbReference>
<sequence>MNIAFCINDTYAPYVAVTLKSLVENNSSNALNVYILTDGISDKNICLLENVLKRGRLYIYNVDDRKLRGLKDVWSIYSWYRVLLPEVLPYEVKNILYLDADVVIDSDISHLFSINMEGKSVAGVIDIQSFKPETYERCLYGAEKRYICTGVLMMNLEYWREHNICESIINWARKNDAQIHFPDQDAINHVCQDTKIVLDLRYGIMDVFFHKDCFYEPPYRQQLKEAINYPAIIHYAGQSPWVYERRFHLMQDRWDYYNSLLCKPVKKHHRPAGYHLVTYYIKRILDRMGVISFRPWYISDKILIKDIQKRLKDR</sequence>
<keyword evidence="2" id="KW-0808">Transferase</keyword>
<accession>K5CE98</accession>
<dbReference type="SUPFAM" id="SSF53448">
    <property type="entry name" value="Nucleotide-diphospho-sugar transferases"/>
    <property type="match status" value="1"/>
</dbReference>
<organism evidence="4 5">
    <name type="scientific">Bacteroides finegoldii CL09T03C10</name>
    <dbReference type="NCBI Taxonomy" id="997888"/>
    <lineage>
        <taxon>Bacteria</taxon>
        <taxon>Pseudomonadati</taxon>
        <taxon>Bacteroidota</taxon>
        <taxon>Bacteroidia</taxon>
        <taxon>Bacteroidales</taxon>
        <taxon>Bacteroidaceae</taxon>
        <taxon>Bacteroides</taxon>
    </lineage>
</organism>
<dbReference type="Gene3D" id="3.90.550.10">
    <property type="entry name" value="Spore Coat Polysaccharide Biosynthesis Protein SpsA, Chain A"/>
    <property type="match status" value="1"/>
</dbReference>
<dbReference type="PANTHER" id="PTHR13778">
    <property type="entry name" value="GLYCOSYLTRANSFERASE 8 DOMAIN-CONTAINING PROTEIN"/>
    <property type="match status" value="1"/>
</dbReference>
<dbReference type="EMBL" id="AGXW01000002">
    <property type="protein sequence ID" value="EKJ91699.1"/>
    <property type="molecule type" value="Genomic_DNA"/>
</dbReference>
<evidence type="ECO:0000313" key="4">
    <source>
        <dbReference type="EMBL" id="EKJ91699.1"/>
    </source>
</evidence>
<dbReference type="CDD" id="cd04194">
    <property type="entry name" value="GT8_A4GalT_like"/>
    <property type="match status" value="1"/>
</dbReference>
<protein>
    <recommendedName>
        <fullName evidence="6">Glycosyltransferase family 8 protein</fullName>
    </recommendedName>
</protein>
<dbReference type="InterPro" id="IPR050748">
    <property type="entry name" value="Glycosyltrans_8_dom-fam"/>
</dbReference>
<comment type="caution">
    <text evidence="4">The sequence shown here is derived from an EMBL/GenBank/DDBJ whole genome shotgun (WGS) entry which is preliminary data.</text>
</comment>